<dbReference type="GO" id="GO:0005654">
    <property type="term" value="C:nucleoplasm"/>
    <property type="evidence" value="ECO:0007669"/>
    <property type="project" value="UniProtKB-ARBA"/>
</dbReference>
<dbReference type="EMBL" id="MBFT01000169">
    <property type="protein sequence ID" value="PVU95778.1"/>
    <property type="molecule type" value="Genomic_DNA"/>
</dbReference>
<comment type="similarity">
    <text evidence="2 6">Belongs to the eukaryotic RPC34/RPC39 RNA polymerase subunit family.</text>
</comment>
<dbReference type="InterPro" id="IPR007832">
    <property type="entry name" value="RNA_pol_Rpc34"/>
</dbReference>
<dbReference type="AlphaFoldDB" id="A0A2T9YTX0"/>
<keyword evidence="4 6" id="KW-0804">Transcription</keyword>
<evidence type="ECO:0000313" key="7">
    <source>
        <dbReference type="EMBL" id="PVU95778.1"/>
    </source>
</evidence>
<dbReference type="InterPro" id="IPR036388">
    <property type="entry name" value="WH-like_DNA-bd_sf"/>
</dbReference>
<dbReference type="GO" id="GO:0005666">
    <property type="term" value="C:RNA polymerase III complex"/>
    <property type="evidence" value="ECO:0007669"/>
    <property type="project" value="UniProtKB-UniRule"/>
</dbReference>
<dbReference type="SUPFAM" id="SSF46785">
    <property type="entry name" value="Winged helix' DNA-binding domain"/>
    <property type="match status" value="1"/>
</dbReference>
<keyword evidence="8" id="KW-1185">Reference proteome</keyword>
<organism evidence="7 8">
    <name type="scientific">Furculomyces boomerangus</name>
    <dbReference type="NCBI Taxonomy" id="61424"/>
    <lineage>
        <taxon>Eukaryota</taxon>
        <taxon>Fungi</taxon>
        <taxon>Fungi incertae sedis</taxon>
        <taxon>Zoopagomycota</taxon>
        <taxon>Kickxellomycotina</taxon>
        <taxon>Harpellomycetes</taxon>
        <taxon>Harpellales</taxon>
        <taxon>Harpellaceae</taxon>
        <taxon>Furculomyces</taxon>
    </lineage>
</organism>
<evidence type="ECO:0000256" key="4">
    <source>
        <dbReference type="ARBA" id="ARBA00023163"/>
    </source>
</evidence>
<dbReference type="FunFam" id="1.10.10.10:FF:000116">
    <property type="entry name" value="DNA-directed RNA polymerase III subunit RPC6"/>
    <property type="match status" value="1"/>
</dbReference>
<dbReference type="Proteomes" id="UP000245699">
    <property type="component" value="Unassembled WGS sequence"/>
</dbReference>
<comment type="subcellular location">
    <subcellularLocation>
        <location evidence="1 6">Nucleus</location>
    </subcellularLocation>
</comment>
<dbReference type="Pfam" id="PF05158">
    <property type="entry name" value="RNA_pol_Rpc34"/>
    <property type="match status" value="1"/>
</dbReference>
<dbReference type="InterPro" id="IPR016049">
    <property type="entry name" value="RNA_pol_Rpc34-like"/>
</dbReference>
<evidence type="ECO:0000256" key="2">
    <source>
        <dbReference type="ARBA" id="ARBA00011038"/>
    </source>
</evidence>
<evidence type="ECO:0000256" key="3">
    <source>
        <dbReference type="ARBA" id="ARBA00022478"/>
    </source>
</evidence>
<dbReference type="GO" id="GO:0006383">
    <property type="term" value="P:transcription by RNA polymerase III"/>
    <property type="evidence" value="ECO:0007669"/>
    <property type="project" value="UniProtKB-UniRule"/>
</dbReference>
<evidence type="ECO:0000256" key="1">
    <source>
        <dbReference type="ARBA" id="ARBA00004123"/>
    </source>
</evidence>
<protein>
    <recommendedName>
        <fullName evidence="6">DNA-directed RNA polymerase III subunit RPC6</fullName>
        <shortName evidence="6">RNA polymerase III subunit C6</shortName>
    </recommendedName>
</protein>
<dbReference type="Gene3D" id="1.10.10.10">
    <property type="entry name" value="Winged helix-like DNA-binding domain superfamily/Winged helix DNA-binding domain"/>
    <property type="match status" value="2"/>
</dbReference>
<dbReference type="PANTHER" id="PTHR12780">
    <property type="entry name" value="RNA POLYMERASE III DNA DIRECTED , 39KD SUBUNIT-RELATED"/>
    <property type="match status" value="1"/>
</dbReference>
<dbReference type="PIRSF" id="PIRSF028763">
    <property type="entry name" value="RNA_pol_Rpc34"/>
    <property type="match status" value="1"/>
</dbReference>
<dbReference type="InterPro" id="IPR036390">
    <property type="entry name" value="WH_DNA-bd_sf"/>
</dbReference>
<dbReference type="STRING" id="61424.A0A2T9YTX0"/>
<comment type="function">
    <text evidence="6">DNA-dependent RNA polymerase catalyzes the transcription of DNA into RNA using the four ribonucleoside triphosphates as substrates. Specific peripheric component of RNA polymerase III which synthesizes small RNAs, such as 5S rRNA and tRNAs.</text>
</comment>
<reference evidence="7 8" key="1">
    <citation type="journal article" date="2018" name="MBio">
        <title>Comparative Genomics Reveals the Core Gene Toolbox for the Fungus-Insect Symbiosis.</title>
        <authorList>
            <person name="Wang Y."/>
            <person name="Stata M."/>
            <person name="Wang W."/>
            <person name="Stajich J.E."/>
            <person name="White M.M."/>
            <person name="Moncalvo J.M."/>
        </authorList>
    </citation>
    <scope>NUCLEOTIDE SEQUENCE [LARGE SCALE GENOMIC DNA]</scope>
    <source>
        <strain evidence="7 8">AUS-77-4</strain>
    </source>
</reference>
<proteinExistence type="inferred from homology"/>
<dbReference type="GO" id="GO:0005737">
    <property type="term" value="C:cytoplasm"/>
    <property type="evidence" value="ECO:0007669"/>
    <property type="project" value="UniProtKB-ARBA"/>
</dbReference>
<keyword evidence="5 6" id="KW-0539">Nucleus</keyword>
<dbReference type="OrthoDB" id="613763at2759"/>
<evidence type="ECO:0000313" key="8">
    <source>
        <dbReference type="Proteomes" id="UP000245699"/>
    </source>
</evidence>
<name>A0A2T9YTX0_9FUNG</name>
<comment type="caution">
    <text evidence="7">The sequence shown here is derived from an EMBL/GenBank/DDBJ whole genome shotgun (WGS) entry which is preliminary data.</text>
</comment>
<gene>
    <name evidence="7" type="ORF">BB559_002609</name>
</gene>
<keyword evidence="3 6" id="KW-0240">DNA-directed RNA polymerase</keyword>
<evidence type="ECO:0000256" key="6">
    <source>
        <dbReference type="PIRNR" id="PIRNR028763"/>
    </source>
</evidence>
<accession>A0A2T9YTX0</accession>
<sequence>MEKLNDSEKEFYRLAGLTENGVDLETIQSKIGGVGIEDVANMVNKLSKLGMIEICQIGSAFTYRAIKSEDMEKMLYMEPEEALIYKQIMAAKDQGIWVRSIKYQTNLHQQIINRCLKTLEGKNMIKSIKSVKNPTKKLYMLIDIKPSVEVSGGPWFTDQELDVDFIEQLSKQCHRYIYSRSTNKANPIAIYSANYLGYPTALQIRKFIMDNKISTVDLSIEDIKCLLDILVYDGKIERLIPYAGGMMGSRREEDIDWVYRALSIQEDSSPLSEIPCGNCPVYSTCSDDGVISPASCTYFKKWLSF</sequence>
<evidence type="ECO:0000256" key="5">
    <source>
        <dbReference type="ARBA" id="ARBA00023242"/>
    </source>
</evidence>